<dbReference type="InterPro" id="IPR038461">
    <property type="entry name" value="Schlafen_AlbA_2_dom_sf"/>
</dbReference>
<accession>A0AAW9IZ44</accession>
<dbReference type="Gene3D" id="3.30.950.30">
    <property type="entry name" value="Schlafen, AAA domain"/>
    <property type="match status" value="1"/>
</dbReference>
<dbReference type="InterPro" id="IPR007421">
    <property type="entry name" value="Schlafen_AlbA_2_dom"/>
</dbReference>
<feature type="non-terminal residue" evidence="2">
    <location>
        <position position="1"/>
    </location>
</feature>
<dbReference type="Proteomes" id="UP001289066">
    <property type="component" value="Unassembled WGS sequence"/>
</dbReference>
<sequence>VCALSNGEYGNILIGVDKYNNPVGVEVNKADLESLKASVIELVHPKPNIEFETYNLGKY</sequence>
<dbReference type="Pfam" id="PF04326">
    <property type="entry name" value="SLFN_AlbA_2"/>
    <property type="match status" value="1"/>
</dbReference>
<organism evidence="2 3">
    <name type="scientific">Clostridium perfringens</name>
    <dbReference type="NCBI Taxonomy" id="1502"/>
    <lineage>
        <taxon>Bacteria</taxon>
        <taxon>Bacillati</taxon>
        <taxon>Bacillota</taxon>
        <taxon>Clostridia</taxon>
        <taxon>Eubacteriales</taxon>
        <taxon>Clostridiaceae</taxon>
        <taxon>Clostridium</taxon>
    </lineage>
</organism>
<dbReference type="AlphaFoldDB" id="A0AAW9IZ44"/>
<evidence type="ECO:0000313" key="3">
    <source>
        <dbReference type="Proteomes" id="UP001289066"/>
    </source>
</evidence>
<evidence type="ECO:0000259" key="1">
    <source>
        <dbReference type="Pfam" id="PF04326"/>
    </source>
</evidence>
<proteinExistence type="predicted"/>
<comment type="caution">
    <text evidence="2">The sequence shown here is derived from an EMBL/GenBank/DDBJ whole genome shotgun (WGS) entry which is preliminary data.</text>
</comment>
<reference evidence="2" key="1">
    <citation type="submission" date="2019-11" db="EMBL/GenBank/DDBJ databases">
        <title>Characterization of Clostridium perfringens isolates from swine manure treated agricultural soils.</title>
        <authorList>
            <person name="Wushke S.T."/>
        </authorList>
    </citation>
    <scope>NUCLEOTIDE SEQUENCE</scope>
    <source>
        <strain evidence="2">X15</strain>
    </source>
</reference>
<gene>
    <name evidence="2" type="ORF">GNF81_22445</name>
</gene>
<dbReference type="EMBL" id="WNVG01001649">
    <property type="protein sequence ID" value="MDZ5035441.1"/>
    <property type="molecule type" value="Genomic_DNA"/>
</dbReference>
<protein>
    <recommendedName>
        <fullName evidence="1">Schlafen AlbA-2 domain-containing protein</fullName>
    </recommendedName>
</protein>
<name>A0AAW9IZ44_CLOPF</name>
<feature type="domain" description="Schlafen AlbA-2" evidence="1">
    <location>
        <begin position="1"/>
        <end position="56"/>
    </location>
</feature>
<evidence type="ECO:0000313" key="2">
    <source>
        <dbReference type="EMBL" id="MDZ5035441.1"/>
    </source>
</evidence>
<dbReference type="RefSeq" id="WP_322413716.1">
    <property type="nucleotide sequence ID" value="NZ_WNVG01001649.1"/>
</dbReference>